<dbReference type="SMART" id="SM00369">
    <property type="entry name" value="LRR_TYP"/>
    <property type="match status" value="2"/>
</dbReference>
<dbReference type="InterPro" id="IPR011713">
    <property type="entry name" value="Leu-rich_rpt_3"/>
</dbReference>
<feature type="region of interest" description="Disordered" evidence="3">
    <location>
        <begin position="93"/>
        <end position="137"/>
    </location>
</feature>
<keyword evidence="1" id="KW-0433">Leucine-rich repeat</keyword>
<dbReference type="PANTHER" id="PTHR16083:SF82">
    <property type="entry name" value="C-JID DOMAIN-CONTAINING PROTEIN"/>
    <property type="match status" value="1"/>
</dbReference>
<dbReference type="Pfam" id="PF20160">
    <property type="entry name" value="C-JID"/>
    <property type="match status" value="1"/>
</dbReference>
<organism evidence="5 6">
    <name type="scientific">Acer yangbiense</name>
    <dbReference type="NCBI Taxonomy" id="1000413"/>
    <lineage>
        <taxon>Eukaryota</taxon>
        <taxon>Viridiplantae</taxon>
        <taxon>Streptophyta</taxon>
        <taxon>Embryophyta</taxon>
        <taxon>Tracheophyta</taxon>
        <taxon>Spermatophyta</taxon>
        <taxon>Magnoliopsida</taxon>
        <taxon>eudicotyledons</taxon>
        <taxon>Gunneridae</taxon>
        <taxon>Pentapetalae</taxon>
        <taxon>rosids</taxon>
        <taxon>malvids</taxon>
        <taxon>Sapindales</taxon>
        <taxon>Sapindaceae</taxon>
        <taxon>Hippocastanoideae</taxon>
        <taxon>Acereae</taxon>
        <taxon>Acer</taxon>
    </lineage>
</organism>
<dbReference type="Pfam" id="PF07725">
    <property type="entry name" value="LRR_3"/>
    <property type="match status" value="1"/>
</dbReference>
<dbReference type="Gene3D" id="3.80.10.10">
    <property type="entry name" value="Ribonuclease Inhibitor"/>
    <property type="match status" value="3"/>
</dbReference>
<dbReference type="SUPFAM" id="SSF52058">
    <property type="entry name" value="L domain-like"/>
    <property type="match status" value="1"/>
</dbReference>
<evidence type="ECO:0000256" key="1">
    <source>
        <dbReference type="ARBA" id="ARBA00022614"/>
    </source>
</evidence>
<evidence type="ECO:0000313" key="5">
    <source>
        <dbReference type="EMBL" id="TXG65122.1"/>
    </source>
</evidence>
<dbReference type="InterPro" id="IPR001611">
    <property type="entry name" value="Leu-rich_rpt"/>
</dbReference>
<keyword evidence="2" id="KW-0677">Repeat</keyword>
<comment type="caution">
    <text evidence="5">The sequence shown here is derived from an EMBL/GenBank/DDBJ whole genome shotgun (WGS) entry which is preliminary data.</text>
</comment>
<dbReference type="InterPro" id="IPR045344">
    <property type="entry name" value="C-JID"/>
</dbReference>
<gene>
    <name evidence="5" type="ORF">EZV62_006397</name>
</gene>
<feature type="domain" description="C-JID" evidence="4">
    <location>
        <begin position="826"/>
        <end position="967"/>
    </location>
</feature>
<keyword evidence="6" id="KW-1185">Reference proteome</keyword>
<dbReference type="EMBL" id="VAHF01000003">
    <property type="protein sequence ID" value="TXG65122.1"/>
    <property type="molecule type" value="Genomic_DNA"/>
</dbReference>
<feature type="compositionally biased region" description="Basic and acidic residues" evidence="3">
    <location>
        <begin position="104"/>
        <end position="115"/>
    </location>
</feature>
<dbReference type="AlphaFoldDB" id="A0A5C7I914"/>
<evidence type="ECO:0000313" key="6">
    <source>
        <dbReference type="Proteomes" id="UP000323000"/>
    </source>
</evidence>
<evidence type="ECO:0000259" key="4">
    <source>
        <dbReference type="Pfam" id="PF20160"/>
    </source>
</evidence>
<reference evidence="6" key="1">
    <citation type="journal article" date="2019" name="Gigascience">
        <title>De novo genome assembly of the endangered Acer yangbiense, a plant species with extremely small populations endemic to Yunnan Province, China.</title>
        <authorList>
            <person name="Yang J."/>
            <person name="Wariss H.M."/>
            <person name="Tao L."/>
            <person name="Zhang R."/>
            <person name="Yun Q."/>
            <person name="Hollingsworth P."/>
            <person name="Dao Z."/>
            <person name="Luo G."/>
            <person name="Guo H."/>
            <person name="Ma Y."/>
            <person name="Sun W."/>
        </authorList>
    </citation>
    <scope>NUCLEOTIDE SEQUENCE [LARGE SCALE GENOMIC DNA]</scope>
    <source>
        <strain evidence="6">cv. Malutang</strain>
    </source>
</reference>
<protein>
    <recommendedName>
        <fullName evidence="4">C-JID domain-containing protein</fullName>
    </recommendedName>
</protein>
<proteinExistence type="predicted"/>
<feature type="compositionally biased region" description="Basic and acidic residues" evidence="3">
    <location>
        <begin position="40"/>
        <end position="58"/>
    </location>
</feature>
<dbReference type="InterPro" id="IPR003591">
    <property type="entry name" value="Leu-rich_rpt_typical-subtyp"/>
</dbReference>
<dbReference type="InterPro" id="IPR032675">
    <property type="entry name" value="LRR_dom_sf"/>
</dbReference>
<dbReference type="OrthoDB" id="120976at2759"/>
<feature type="region of interest" description="Disordered" evidence="3">
    <location>
        <begin position="40"/>
        <end position="61"/>
    </location>
</feature>
<feature type="compositionally biased region" description="Polar residues" evidence="3">
    <location>
        <begin position="125"/>
        <end position="137"/>
    </location>
</feature>
<dbReference type="Pfam" id="PF13855">
    <property type="entry name" value="LRR_8"/>
    <property type="match status" value="1"/>
</dbReference>
<dbReference type="PROSITE" id="PS51450">
    <property type="entry name" value="LRR"/>
    <property type="match status" value="1"/>
</dbReference>
<dbReference type="Proteomes" id="UP000323000">
    <property type="component" value="Chromosome 3"/>
</dbReference>
<evidence type="ECO:0000256" key="2">
    <source>
        <dbReference type="ARBA" id="ARBA00022737"/>
    </source>
</evidence>
<sequence length="998" mass="113319">MAEMTEQQWQQRLQEELKTLDMIVFRGIDRLQGIIRETKKELKESPHQNQKRPQDIPIKRLTPAEMAARREKGLCYSCDEVYKFGHQCTKSGGKLIDVPDPEDSANKETRKLTHCEDEDEASNGGEVSSDSKQQQKRSVGQIRVFPVTDQAPILAQPVSPSSVLFLLLYDFQNLKVGKIPQNHFQKVKNKIVQLLVLQVADRNWDRFQHRGMSTSSRAAVANEANTVRLHSTDDVSVAFKQLHTVHCISWTGTARPRSFPKVDQLRSRPERPLLDSPVASRAPNRFQNRVLAVAQLRNLVIAILRHLPELDPEEQRSRKKKRVSGGVVTHFGRRGFGNFSLTTVAVCDGRGLGCHFGRERKGFGCRFNGGISSNTSTAYSISHIPVFGIKLRGTEKIEGISLDLSKTRDINLDRHAFVNMHRLRFLKFYSSRYEEDINKNLVTLEMPYSNVEQLWSGIQYLCRLKEIDLSCSRDLTSLPDFSGFPNLRSLILVGCTSLREISSSIQTLHKLDFLDLTDCKSLEYLPNCADLESLRKLYLSGCSSLKILPEIASNIEELYLDETAIEELPSSIEYLCRLVLLDVKSCSRLKSLPNNICNWKSLKRLNLSDCSQLASLPNEIGSLESLMELEAEGTAIREVPASIKCLNNLTMLSFRRYYTDQETVSLLLAPLLDLHHLRELDLTNCGIMKIPDSLSNLSSLTRLYLCKNNFESIPTAIINLSNLSELNICNCERLQNLPVLPLISIDAHSCTSLEALFYLSIVGTPVSKDQPSIFVNFANSVKLDWNVHKDILEDALLQMQHLATLWKQEYYDKEWDMMPRACVCYPGSEVPDWFHYQNMGSFINVELPRNLFSRNFVGFALCGVVAFRDHQDYDWGLVIHFECKCQCVPDSILASNTSTCGLPCYFNSDHVFMGFDFHLYPSIHIGGSCQNNEVSFQFYLKRLYDGNKIECCKITKCGVNLMYAQELGKSNGSVSSCEEIDEPRSKRCKYPSLLSREK</sequence>
<dbReference type="PANTHER" id="PTHR16083">
    <property type="entry name" value="LEUCINE RICH REPEAT CONTAINING PROTEIN"/>
    <property type="match status" value="1"/>
</dbReference>
<name>A0A5C7I914_9ROSI</name>
<accession>A0A5C7I914</accession>
<evidence type="ECO:0000256" key="3">
    <source>
        <dbReference type="SAM" id="MobiDB-lite"/>
    </source>
</evidence>